<gene>
    <name evidence="2" type="ORF">GAB14E_4160</name>
</gene>
<dbReference type="Proteomes" id="UP000029868">
    <property type="component" value="Unassembled WGS sequence"/>
</dbReference>
<sequence>MVERHASINDLKITEQERKLHCPQGRRPADHASLTELGL</sequence>
<evidence type="ECO:0000313" key="2">
    <source>
        <dbReference type="EMBL" id="KGJ89164.1"/>
    </source>
</evidence>
<comment type="caution">
    <text evidence="2">The sequence shown here is derived from an EMBL/GenBank/DDBJ whole genome shotgun (WGS) entry which is preliminary data.</text>
</comment>
<feature type="region of interest" description="Disordered" evidence="1">
    <location>
        <begin position="1"/>
        <end position="39"/>
    </location>
</feature>
<dbReference type="SUPFAM" id="SSF54427">
    <property type="entry name" value="NTF2-like"/>
    <property type="match status" value="1"/>
</dbReference>
<proteinExistence type="predicted"/>
<dbReference type="Gene3D" id="3.10.450.50">
    <property type="match status" value="1"/>
</dbReference>
<protein>
    <submittedName>
        <fullName evidence="2">Uncharacterized protein</fullName>
    </submittedName>
</protein>
<accession>A0A099KEJ9</accession>
<dbReference type="PATRIC" id="fig|28229.3.peg.4136"/>
<evidence type="ECO:0000313" key="3">
    <source>
        <dbReference type="Proteomes" id="UP000029868"/>
    </source>
</evidence>
<dbReference type="InterPro" id="IPR032710">
    <property type="entry name" value="NTF2-like_dom_sf"/>
</dbReference>
<evidence type="ECO:0000256" key="1">
    <source>
        <dbReference type="SAM" id="MobiDB-lite"/>
    </source>
</evidence>
<organism evidence="2 3">
    <name type="scientific">Colwellia psychrerythraea</name>
    <name type="common">Vibrio psychroerythus</name>
    <dbReference type="NCBI Taxonomy" id="28229"/>
    <lineage>
        <taxon>Bacteria</taxon>
        <taxon>Pseudomonadati</taxon>
        <taxon>Pseudomonadota</taxon>
        <taxon>Gammaproteobacteria</taxon>
        <taxon>Alteromonadales</taxon>
        <taxon>Colwelliaceae</taxon>
        <taxon>Colwellia</taxon>
    </lineage>
</organism>
<dbReference type="AlphaFoldDB" id="A0A099KEJ9"/>
<dbReference type="EMBL" id="JQEC01000057">
    <property type="protein sequence ID" value="KGJ89164.1"/>
    <property type="molecule type" value="Genomic_DNA"/>
</dbReference>
<name>A0A099KEJ9_COLPS</name>
<feature type="compositionally biased region" description="Basic and acidic residues" evidence="1">
    <location>
        <begin position="1"/>
        <end position="20"/>
    </location>
</feature>
<reference evidence="2 3" key="1">
    <citation type="submission" date="2014-08" db="EMBL/GenBank/DDBJ databases">
        <title>Genomic and Phenotypic Diversity of Colwellia psychrerythraea strains from Disparate Marine Basins.</title>
        <authorList>
            <person name="Techtmann S.M."/>
            <person name="Stelling S.C."/>
            <person name="Utturkar S.M."/>
            <person name="Alshibli N."/>
            <person name="Harris A."/>
            <person name="Brown S.D."/>
            <person name="Hazen T.C."/>
        </authorList>
    </citation>
    <scope>NUCLEOTIDE SEQUENCE [LARGE SCALE GENOMIC DNA]</scope>
    <source>
        <strain evidence="2 3">GAB14E</strain>
    </source>
</reference>